<organism evidence="1 2">
    <name type="scientific">Aspergillus brasiliensis (strain CBS 101740 / IMI 381727 / IBT 21946)</name>
    <dbReference type="NCBI Taxonomy" id="767769"/>
    <lineage>
        <taxon>Eukaryota</taxon>
        <taxon>Fungi</taxon>
        <taxon>Dikarya</taxon>
        <taxon>Ascomycota</taxon>
        <taxon>Pezizomycotina</taxon>
        <taxon>Eurotiomycetes</taxon>
        <taxon>Eurotiomycetidae</taxon>
        <taxon>Eurotiales</taxon>
        <taxon>Aspergillaceae</taxon>
        <taxon>Aspergillus</taxon>
        <taxon>Aspergillus subgen. Circumdati</taxon>
    </lineage>
</organism>
<proteinExistence type="predicted"/>
<dbReference type="VEuPathDB" id="FungiDB:ASPBRDRAFT_613382"/>
<dbReference type="EMBL" id="KV878685">
    <property type="protein sequence ID" value="OJJ71442.1"/>
    <property type="molecule type" value="Genomic_DNA"/>
</dbReference>
<dbReference type="Proteomes" id="UP000184499">
    <property type="component" value="Unassembled WGS sequence"/>
</dbReference>
<keyword evidence="2" id="KW-1185">Reference proteome</keyword>
<evidence type="ECO:0000313" key="1">
    <source>
        <dbReference type="EMBL" id="OJJ71442.1"/>
    </source>
</evidence>
<name>A0A1L9UIJ9_ASPBC</name>
<dbReference type="RefSeq" id="XP_067478690.1">
    <property type="nucleotide sequence ID" value="XM_067628298.1"/>
</dbReference>
<gene>
    <name evidence="1" type="ORF">ASPBRDRAFT_613382</name>
</gene>
<evidence type="ECO:0000313" key="2">
    <source>
        <dbReference type="Proteomes" id="UP000184499"/>
    </source>
</evidence>
<dbReference type="GeneID" id="93580786"/>
<reference evidence="2" key="1">
    <citation type="journal article" date="2017" name="Genome Biol.">
        <title>Comparative genomics reveals high biological diversity and specific adaptations in the industrially and medically important fungal genus Aspergillus.</title>
        <authorList>
            <person name="de Vries R.P."/>
            <person name="Riley R."/>
            <person name="Wiebenga A."/>
            <person name="Aguilar-Osorio G."/>
            <person name="Amillis S."/>
            <person name="Uchima C.A."/>
            <person name="Anderluh G."/>
            <person name="Asadollahi M."/>
            <person name="Askin M."/>
            <person name="Barry K."/>
            <person name="Battaglia E."/>
            <person name="Bayram O."/>
            <person name="Benocci T."/>
            <person name="Braus-Stromeyer S.A."/>
            <person name="Caldana C."/>
            <person name="Canovas D."/>
            <person name="Cerqueira G.C."/>
            <person name="Chen F."/>
            <person name="Chen W."/>
            <person name="Choi C."/>
            <person name="Clum A."/>
            <person name="Dos Santos R.A."/>
            <person name="Damasio A.R."/>
            <person name="Diallinas G."/>
            <person name="Emri T."/>
            <person name="Fekete E."/>
            <person name="Flipphi M."/>
            <person name="Freyberg S."/>
            <person name="Gallo A."/>
            <person name="Gournas C."/>
            <person name="Habgood R."/>
            <person name="Hainaut M."/>
            <person name="Harispe M.L."/>
            <person name="Henrissat B."/>
            <person name="Hilden K.S."/>
            <person name="Hope R."/>
            <person name="Hossain A."/>
            <person name="Karabika E."/>
            <person name="Karaffa L."/>
            <person name="Karanyi Z."/>
            <person name="Krasevec N."/>
            <person name="Kuo A."/>
            <person name="Kusch H."/>
            <person name="LaButti K."/>
            <person name="Lagendijk E.L."/>
            <person name="Lapidus A."/>
            <person name="Levasseur A."/>
            <person name="Lindquist E."/>
            <person name="Lipzen A."/>
            <person name="Logrieco A.F."/>
            <person name="MacCabe A."/>
            <person name="Maekelae M.R."/>
            <person name="Malavazi I."/>
            <person name="Melin P."/>
            <person name="Meyer V."/>
            <person name="Mielnichuk N."/>
            <person name="Miskei M."/>
            <person name="Molnar A.P."/>
            <person name="Mule G."/>
            <person name="Ngan C.Y."/>
            <person name="Orejas M."/>
            <person name="Orosz E."/>
            <person name="Ouedraogo J.P."/>
            <person name="Overkamp K.M."/>
            <person name="Park H.-S."/>
            <person name="Perrone G."/>
            <person name="Piumi F."/>
            <person name="Punt P.J."/>
            <person name="Ram A.F."/>
            <person name="Ramon A."/>
            <person name="Rauscher S."/>
            <person name="Record E."/>
            <person name="Riano-Pachon D.M."/>
            <person name="Robert V."/>
            <person name="Roehrig J."/>
            <person name="Ruller R."/>
            <person name="Salamov A."/>
            <person name="Salih N.S."/>
            <person name="Samson R.A."/>
            <person name="Sandor E."/>
            <person name="Sanguinetti M."/>
            <person name="Schuetze T."/>
            <person name="Sepcic K."/>
            <person name="Shelest E."/>
            <person name="Sherlock G."/>
            <person name="Sophianopoulou V."/>
            <person name="Squina F.M."/>
            <person name="Sun H."/>
            <person name="Susca A."/>
            <person name="Todd R.B."/>
            <person name="Tsang A."/>
            <person name="Unkles S.E."/>
            <person name="van de Wiele N."/>
            <person name="van Rossen-Uffink D."/>
            <person name="Oliveira J.V."/>
            <person name="Vesth T.C."/>
            <person name="Visser J."/>
            <person name="Yu J.-H."/>
            <person name="Zhou M."/>
            <person name="Andersen M.R."/>
            <person name="Archer D.B."/>
            <person name="Baker S.E."/>
            <person name="Benoit I."/>
            <person name="Brakhage A.A."/>
            <person name="Braus G.H."/>
            <person name="Fischer R."/>
            <person name="Frisvad J.C."/>
            <person name="Goldman G.H."/>
            <person name="Houbraken J."/>
            <person name="Oakley B."/>
            <person name="Pocsi I."/>
            <person name="Scazzocchio C."/>
            <person name="Seiboth B."/>
            <person name="vanKuyk P.A."/>
            <person name="Wortman J."/>
            <person name="Dyer P.S."/>
            <person name="Grigoriev I.V."/>
        </authorList>
    </citation>
    <scope>NUCLEOTIDE SEQUENCE [LARGE SCALE GENOMIC DNA]</scope>
    <source>
        <strain evidence="2">CBS 101740 / IMI 381727 / IBT 21946</strain>
    </source>
</reference>
<dbReference type="AlphaFoldDB" id="A0A1L9UIJ9"/>
<sequence>MRRNRLHVSSRLHTHHILWQPKSETAAMGGFVQFIRSIDSIINSDRKWVEYNHPRLGHVPREEHTGYEEGADDCSFCHKVLTNLSAILLTASTLSHLLPHKHTGINGDHTPPHKAIRIQGHHLQHIMLLSLLKGHKRLTKMVQEAGGPVTALLWWVSWPGSMSAPVRGLPS</sequence>
<protein>
    <submittedName>
        <fullName evidence="1">Uncharacterized protein</fullName>
    </submittedName>
</protein>
<accession>A0A1L9UIJ9</accession>